<feature type="transmembrane region" description="Helical" evidence="1">
    <location>
        <begin position="41"/>
        <end position="70"/>
    </location>
</feature>
<keyword evidence="1" id="KW-0472">Membrane</keyword>
<dbReference type="Gene3D" id="2.60.40.420">
    <property type="entry name" value="Cupredoxins - blue copper proteins"/>
    <property type="match status" value="1"/>
</dbReference>
<evidence type="ECO:0000259" key="2">
    <source>
        <dbReference type="Pfam" id="PF13386"/>
    </source>
</evidence>
<dbReference type="PANTHER" id="PTHR42208">
    <property type="entry name" value="HEAVY METAL TRANSPORTER-RELATED"/>
    <property type="match status" value="1"/>
</dbReference>
<dbReference type="Pfam" id="PF13386">
    <property type="entry name" value="DsbD_2"/>
    <property type="match status" value="1"/>
</dbReference>
<dbReference type="Proteomes" id="UP000179219">
    <property type="component" value="Unassembled WGS sequence"/>
</dbReference>
<dbReference type="InterPro" id="IPR028096">
    <property type="entry name" value="EfeO_Cupredoxin"/>
</dbReference>
<dbReference type="PANTHER" id="PTHR42208:SF1">
    <property type="entry name" value="HEAVY METAL TRANSPORTER"/>
    <property type="match status" value="1"/>
</dbReference>
<comment type="caution">
    <text evidence="4">The sequence shown here is derived from an EMBL/GenBank/DDBJ whole genome shotgun (WGS) entry which is preliminary data.</text>
</comment>
<feature type="transmembrane region" description="Helical" evidence="1">
    <location>
        <begin position="191"/>
        <end position="211"/>
    </location>
</feature>
<dbReference type="InterPro" id="IPR039447">
    <property type="entry name" value="UreH-like_TM_dom"/>
</dbReference>
<feature type="transmembrane region" description="Helical" evidence="1">
    <location>
        <begin position="156"/>
        <end position="179"/>
    </location>
</feature>
<reference evidence="4 5" key="1">
    <citation type="journal article" date="2016" name="Nat. Commun.">
        <title>Thousands of microbial genomes shed light on interconnected biogeochemical processes in an aquifer system.</title>
        <authorList>
            <person name="Anantharaman K."/>
            <person name="Brown C.T."/>
            <person name="Hug L.A."/>
            <person name="Sharon I."/>
            <person name="Castelle C.J."/>
            <person name="Probst A.J."/>
            <person name="Thomas B.C."/>
            <person name="Singh A."/>
            <person name="Wilkins M.J."/>
            <person name="Karaoz U."/>
            <person name="Brodie E.L."/>
            <person name="Williams K.H."/>
            <person name="Hubbard S.S."/>
            <person name="Banfield J.F."/>
        </authorList>
    </citation>
    <scope>NUCLEOTIDE SEQUENCE [LARGE SCALE GENOMIC DNA]</scope>
</reference>
<evidence type="ECO:0000259" key="3">
    <source>
        <dbReference type="Pfam" id="PF13473"/>
    </source>
</evidence>
<feature type="transmembrane region" description="Helical" evidence="1">
    <location>
        <begin position="6"/>
        <end position="29"/>
    </location>
</feature>
<evidence type="ECO:0000313" key="4">
    <source>
        <dbReference type="EMBL" id="OGM10659.1"/>
    </source>
</evidence>
<dbReference type="InterPro" id="IPR008972">
    <property type="entry name" value="Cupredoxin"/>
</dbReference>
<evidence type="ECO:0000256" key="1">
    <source>
        <dbReference type="SAM" id="Phobius"/>
    </source>
</evidence>
<feature type="transmembrane region" description="Helical" evidence="1">
    <location>
        <begin position="124"/>
        <end position="150"/>
    </location>
</feature>
<feature type="domain" description="Urease accessory protein UreH-like transmembrane" evidence="2">
    <location>
        <begin position="7"/>
        <end position="201"/>
    </location>
</feature>
<proteinExistence type="predicted"/>
<gene>
    <name evidence="4" type="ORF">A2159_01085</name>
</gene>
<keyword evidence="1" id="KW-1133">Transmembrane helix</keyword>
<organism evidence="4 5">
    <name type="scientific">Candidatus Woesebacteria bacterium RBG_13_34_9</name>
    <dbReference type="NCBI Taxonomy" id="1802477"/>
    <lineage>
        <taxon>Bacteria</taxon>
        <taxon>Candidatus Woeseibacteriota</taxon>
    </lineage>
</organism>
<dbReference type="EMBL" id="MGFP01000002">
    <property type="protein sequence ID" value="OGM10659.1"/>
    <property type="molecule type" value="Genomic_DNA"/>
</dbReference>
<sequence length="332" mass="35867">MNQVLLAFVTGLTTGGISCFAVQGGLLASSLAQQKSVSHKFSIIVFLITKILAYTVFGAVLGLLGASLIISPKIQGYMQIFAGLFMLLSVAKLLDLHPIFRRFVITPPKVIFKLLRKTSLKDDVFTPAILGFLTVLIPCGITQSMMLLSIASSNFLQGALILGSFTLGTAPVFFGLGIASTQILKRRSLRFVASTAILILALISLNTGQILRGSPHTFQNYWLALGGGLDKQNTSSKTAEVGSNGSQEVEINVSNYGYQTNIQTLKVGIPVNLKLITNNTRGCSRAFTIPQYNISKVLPETGTTTIEFTPTRKGRLTYTCSMGMYTGYFEVI</sequence>
<dbReference type="SUPFAM" id="SSF49503">
    <property type="entry name" value="Cupredoxins"/>
    <property type="match status" value="1"/>
</dbReference>
<evidence type="ECO:0000313" key="5">
    <source>
        <dbReference type="Proteomes" id="UP000179219"/>
    </source>
</evidence>
<dbReference type="Pfam" id="PF13473">
    <property type="entry name" value="Cupredoxin_1"/>
    <property type="match status" value="1"/>
</dbReference>
<feature type="domain" description="EfeO-type cupredoxin-like" evidence="3">
    <location>
        <begin position="236"/>
        <end position="327"/>
    </location>
</feature>
<evidence type="ECO:0008006" key="6">
    <source>
        <dbReference type="Google" id="ProtNLM"/>
    </source>
</evidence>
<protein>
    <recommendedName>
        <fullName evidence="6">Urease accessory protein UreH-like transmembrane domain-containing protein</fullName>
    </recommendedName>
</protein>
<dbReference type="AlphaFoldDB" id="A0A1F7X7G0"/>
<name>A0A1F7X7G0_9BACT</name>
<accession>A0A1F7X7G0</accession>
<keyword evidence="1" id="KW-0812">Transmembrane</keyword>